<dbReference type="Gene3D" id="3.40.50.300">
    <property type="entry name" value="P-loop containing nucleotide triphosphate hydrolases"/>
    <property type="match status" value="3"/>
</dbReference>
<proteinExistence type="predicted"/>
<feature type="binding site" evidence="9">
    <location>
        <begin position="235"/>
        <end position="242"/>
    </location>
    <ligand>
        <name>ATP</name>
        <dbReference type="ChEBI" id="CHEBI:30616"/>
    </ligand>
</feature>
<evidence type="ECO:0000256" key="6">
    <source>
        <dbReference type="ARBA" id="ARBA00034617"/>
    </source>
</evidence>
<evidence type="ECO:0000256" key="3">
    <source>
        <dbReference type="ARBA" id="ARBA00022806"/>
    </source>
</evidence>
<dbReference type="PANTHER" id="PTHR11070">
    <property type="entry name" value="UVRD / RECB / PCRA DNA HELICASE FAMILY MEMBER"/>
    <property type="match status" value="1"/>
</dbReference>
<evidence type="ECO:0000313" key="12">
    <source>
        <dbReference type="Proteomes" id="UP000815846"/>
    </source>
</evidence>
<dbReference type="Pfam" id="PF00580">
    <property type="entry name" value="UvrD-helicase"/>
    <property type="match status" value="1"/>
</dbReference>
<evidence type="ECO:0000256" key="5">
    <source>
        <dbReference type="ARBA" id="ARBA00023235"/>
    </source>
</evidence>
<protein>
    <recommendedName>
        <fullName evidence="7">DNA 3'-5' helicase</fullName>
        <ecNumber evidence="7">5.6.2.4</ecNumber>
    </recommendedName>
</protein>
<sequence length="784" mass="88515">MSYILYRNFWGKWFGKAKSITVSAAGISLVDIDKNSQTITVNQLTDFPFIESTIFGKTLVISTYATDKAKITADLSSVKYSAKDSKQSTKSHVSKIWGLNARSANLFNQQAKLNLYKEISDNIERHADVFHQQAMTQYLRDSVVPALHFSITPCITNYLASKTRWQSILSAKQLSKIDVISRLPDIKSVESYRQSYERKLLSKYADFFDRIEANPLTNEQRLAVIRNNDYNLILAAAGTGKTSVMVAKALHLIIHLKVPADKVLILAYNNAAASELKERLERRKTSYGVRCDSPSILTFHALGLKILNAVNENTKLSSFATDSALLERWFSHWLEDLISQNESSLEGLLNLTTLFKADKFVIELARDYLRAHLSSEQVIEALKSSGLLTKIVKNCFTYLQAIRVEQLDKTQIESRLFHGNGNTNASLDNVNKAKITESADFLNALVQAYSSELNKQGAIDFDDMISNAFTQINNGHFTPPWSDILVDEFQDISSARMHLLSAIINKGPRPKLTVVGDDWQSIYRFSGGKLDLITQFEKYMGSHSLTTLQKTFRYNNSIADTAGQFVMQNPEQYTKQIDAHAKVEQSQVFLIDCENKNLGKASDNGIDKSINARISQIVKRIRDNDPDGKIAILARYRYLLDNAKTELSASHFVDKNQPYQPKQSNQFNHENSNNIHYWTFHSAKGLEADYCIIVGLFSGNSGFPSTNKEDAILEALLPISDGFEHSEERRLFYVALTRAKKKVYLIADPNKPSAFIEELLSPSYDLQLMSDKFNALKKISKKKK</sequence>
<keyword evidence="5" id="KW-0413">Isomerase</keyword>
<comment type="catalytic activity">
    <reaction evidence="6">
        <text>Couples ATP hydrolysis with the unwinding of duplex DNA by translocating in the 3'-5' direction.</text>
        <dbReference type="EC" id="5.6.2.4"/>
    </reaction>
</comment>
<reference evidence="11 12" key="1">
    <citation type="submission" date="2019-08" db="EMBL/GenBank/DDBJ databases">
        <title>Microbe sample from Colwellia echini.</title>
        <authorList>
            <person name="Christiansen L."/>
            <person name="Pathiraja D."/>
            <person name="Schultz-Johansen M."/>
            <person name="Choi I.-G."/>
            <person name="Stougaard P."/>
        </authorList>
    </citation>
    <scope>NUCLEOTIDE SEQUENCE [LARGE SCALE GENOMIC DNA]</scope>
    <source>
        <strain evidence="11 12">A3</strain>
    </source>
</reference>
<evidence type="ECO:0000256" key="8">
    <source>
        <dbReference type="ARBA" id="ARBA00048988"/>
    </source>
</evidence>
<dbReference type="InterPro" id="IPR000212">
    <property type="entry name" value="DNA_helicase_UvrD/REP"/>
</dbReference>
<dbReference type="CDD" id="cd17932">
    <property type="entry name" value="DEXQc_UvrD"/>
    <property type="match status" value="1"/>
</dbReference>
<dbReference type="Pfam" id="PF13361">
    <property type="entry name" value="UvrD_C"/>
    <property type="match status" value="1"/>
</dbReference>
<dbReference type="RefSeq" id="WP_101344423.1">
    <property type="nucleotide sequence ID" value="NZ_PJAI02000002.1"/>
</dbReference>
<name>A0ABY3N0B3_9GAMM</name>
<accession>A0ABY3N0B3</accession>
<keyword evidence="4 9" id="KW-0067">ATP-binding</keyword>
<evidence type="ECO:0000256" key="4">
    <source>
        <dbReference type="ARBA" id="ARBA00022840"/>
    </source>
</evidence>
<dbReference type="SUPFAM" id="SSF52540">
    <property type="entry name" value="P-loop containing nucleoside triphosphate hydrolases"/>
    <property type="match status" value="1"/>
</dbReference>
<dbReference type="InterPro" id="IPR027417">
    <property type="entry name" value="P-loop_NTPase"/>
</dbReference>
<dbReference type="EMBL" id="PJAI02000002">
    <property type="protein sequence ID" value="TYK66918.1"/>
    <property type="molecule type" value="Genomic_DNA"/>
</dbReference>
<keyword evidence="12" id="KW-1185">Reference proteome</keyword>
<dbReference type="PROSITE" id="PS51198">
    <property type="entry name" value="UVRD_HELICASE_ATP_BIND"/>
    <property type="match status" value="1"/>
</dbReference>
<evidence type="ECO:0000259" key="10">
    <source>
        <dbReference type="PROSITE" id="PS51198"/>
    </source>
</evidence>
<dbReference type="InterPro" id="IPR014017">
    <property type="entry name" value="DNA_helicase_UvrD-like_C"/>
</dbReference>
<dbReference type="Proteomes" id="UP000815846">
    <property type="component" value="Unassembled WGS sequence"/>
</dbReference>
<gene>
    <name evidence="11" type="ORF">CWS31_003820</name>
</gene>
<dbReference type="InterPro" id="IPR014016">
    <property type="entry name" value="UvrD-like_ATP-bd"/>
</dbReference>
<dbReference type="EC" id="5.6.2.4" evidence="7"/>
<keyword evidence="1 9" id="KW-0547">Nucleotide-binding</keyword>
<evidence type="ECO:0000256" key="9">
    <source>
        <dbReference type="PROSITE-ProRule" id="PRU00560"/>
    </source>
</evidence>
<keyword evidence="2 9" id="KW-0378">Hydrolase</keyword>
<dbReference type="PANTHER" id="PTHR11070:SF63">
    <property type="entry name" value="DNA HELICASE IV"/>
    <property type="match status" value="1"/>
</dbReference>
<evidence type="ECO:0000313" key="11">
    <source>
        <dbReference type="EMBL" id="TYK66918.1"/>
    </source>
</evidence>
<comment type="catalytic activity">
    <reaction evidence="8">
        <text>ATP + H2O = ADP + phosphate + H(+)</text>
        <dbReference type="Rhea" id="RHEA:13065"/>
        <dbReference type="ChEBI" id="CHEBI:15377"/>
        <dbReference type="ChEBI" id="CHEBI:15378"/>
        <dbReference type="ChEBI" id="CHEBI:30616"/>
        <dbReference type="ChEBI" id="CHEBI:43474"/>
        <dbReference type="ChEBI" id="CHEBI:456216"/>
        <dbReference type="EC" id="5.6.2.4"/>
    </reaction>
</comment>
<keyword evidence="3 9" id="KW-0347">Helicase</keyword>
<evidence type="ECO:0000256" key="1">
    <source>
        <dbReference type="ARBA" id="ARBA00022741"/>
    </source>
</evidence>
<comment type="caution">
    <text evidence="11">The sequence shown here is derived from an EMBL/GenBank/DDBJ whole genome shotgun (WGS) entry which is preliminary data.</text>
</comment>
<evidence type="ECO:0000256" key="7">
    <source>
        <dbReference type="ARBA" id="ARBA00034808"/>
    </source>
</evidence>
<organism evidence="11 12">
    <name type="scientific">Colwellia echini</name>
    <dbReference type="NCBI Taxonomy" id="1982103"/>
    <lineage>
        <taxon>Bacteria</taxon>
        <taxon>Pseudomonadati</taxon>
        <taxon>Pseudomonadota</taxon>
        <taxon>Gammaproteobacteria</taxon>
        <taxon>Alteromonadales</taxon>
        <taxon>Colwelliaceae</taxon>
        <taxon>Colwellia</taxon>
    </lineage>
</organism>
<feature type="domain" description="UvrD-like helicase ATP-binding" evidence="10">
    <location>
        <begin position="214"/>
        <end position="555"/>
    </location>
</feature>
<evidence type="ECO:0000256" key="2">
    <source>
        <dbReference type="ARBA" id="ARBA00022801"/>
    </source>
</evidence>